<evidence type="ECO:0008006" key="10">
    <source>
        <dbReference type="Google" id="ProtNLM"/>
    </source>
</evidence>
<dbReference type="PANTHER" id="PTHR14939">
    <property type="entry name" value="F-BOX ONLY PROTEIN 22"/>
    <property type="match status" value="1"/>
</dbReference>
<protein>
    <recommendedName>
        <fullName evidence="10">Histidine kinase</fullName>
    </recommendedName>
</protein>
<feature type="domain" description="FIST" evidence="6">
    <location>
        <begin position="40"/>
        <end position="239"/>
    </location>
</feature>
<dbReference type="InterPro" id="IPR016741">
    <property type="entry name" value="UCP018953"/>
</dbReference>
<keyword evidence="3" id="KW-0812">Transmembrane</keyword>
<dbReference type="Proteomes" id="UP000240206">
    <property type="component" value="Unassembled WGS sequence"/>
</dbReference>
<dbReference type="EMBL" id="PXVC01000050">
    <property type="protein sequence ID" value="PSI01091.1"/>
    <property type="molecule type" value="Genomic_DNA"/>
</dbReference>
<dbReference type="PIRSF" id="PIRSF018953">
    <property type="entry name" value="UCP018953"/>
    <property type="match status" value="1"/>
</dbReference>
<dbReference type="AlphaFoldDB" id="A0A2P7ECZ3"/>
<feature type="domain" description="FIST C-domain" evidence="7">
    <location>
        <begin position="244"/>
        <end position="391"/>
    </location>
</feature>
<comment type="caution">
    <text evidence="8">The sequence shown here is derived from an EMBL/GenBank/DDBJ whole genome shotgun (WGS) entry which is preliminary data.</text>
</comment>
<sequence length="416" mass="43892">MLQLFKGSKTSPLVRTALSQQPSLEQAVAELTQQLAGIGQMDLALVFASSSYASDLPRLLPLLQKQLRCSHWLGACGGGVIGTNAAAAPQEIENGPAISLTLMRLPGAQLSPFQINLNQLPDLDGPREPWMEAVGADPEAGGAMLIWIDPASSGINDLISGLDYGYPAMAKLGGLAGQHSANHGGLFFADQVCSGAVGCVISGAYSLDPVVAQGCRPIGPVFEVAQAQRNVLLELRQGDALQNPLAALQGLIGELPSSDRELLRNALFVGLGKENFAMPNPSAPQVSPFLVRNLMGMDPRLGAIAVADRLRIGQQLQFQVRDGNSSRQELKDLLLLQQQRAEQPLAALLFACLGRGQGLYGEANVDVGLCRELFPDIPVAGLFCNGEIGPVAGSTQMHGYTASWAFLVASPKPTET</sequence>
<dbReference type="Pfam" id="PF10442">
    <property type="entry name" value="FIST_C"/>
    <property type="match status" value="1"/>
</dbReference>
<dbReference type="RefSeq" id="WP_106500435.1">
    <property type="nucleotide sequence ID" value="NZ_PXVC01000050.1"/>
</dbReference>
<evidence type="ECO:0000256" key="3">
    <source>
        <dbReference type="ARBA" id="ARBA00022692"/>
    </source>
</evidence>
<name>A0A2P7ECZ3_9SYNE</name>
<evidence type="ECO:0000313" key="8">
    <source>
        <dbReference type="EMBL" id="PSI01091.1"/>
    </source>
</evidence>
<dbReference type="STRING" id="1910958.BTM30_08580"/>
<comment type="subcellular location">
    <subcellularLocation>
        <location evidence="1">Cell membrane</location>
        <topology evidence="1">Multi-pass membrane protein</topology>
    </subcellularLocation>
</comment>
<evidence type="ECO:0000259" key="6">
    <source>
        <dbReference type="SMART" id="SM00897"/>
    </source>
</evidence>
<evidence type="ECO:0000256" key="4">
    <source>
        <dbReference type="ARBA" id="ARBA00022989"/>
    </source>
</evidence>
<dbReference type="SMART" id="SM00897">
    <property type="entry name" value="FIST"/>
    <property type="match status" value="1"/>
</dbReference>
<keyword evidence="9" id="KW-1185">Reference proteome</keyword>
<evidence type="ECO:0000256" key="1">
    <source>
        <dbReference type="ARBA" id="ARBA00004651"/>
    </source>
</evidence>
<evidence type="ECO:0000256" key="5">
    <source>
        <dbReference type="ARBA" id="ARBA00023136"/>
    </source>
</evidence>
<keyword evidence="5" id="KW-0472">Membrane</keyword>
<dbReference type="InterPro" id="IPR019494">
    <property type="entry name" value="FIST_C"/>
</dbReference>
<gene>
    <name evidence="8" type="ORF">C7K08_09700</name>
</gene>
<keyword evidence="2" id="KW-1003">Cell membrane</keyword>
<evidence type="ECO:0000259" key="7">
    <source>
        <dbReference type="SMART" id="SM01204"/>
    </source>
</evidence>
<evidence type="ECO:0000313" key="9">
    <source>
        <dbReference type="Proteomes" id="UP000240206"/>
    </source>
</evidence>
<dbReference type="InterPro" id="IPR013702">
    <property type="entry name" value="FIST_domain_N"/>
</dbReference>
<dbReference type="GO" id="GO:0005886">
    <property type="term" value="C:plasma membrane"/>
    <property type="evidence" value="ECO:0007669"/>
    <property type="project" value="UniProtKB-SubCell"/>
</dbReference>
<organism evidence="8 9">
    <name type="scientific">Synechococcus lacustris str. Tous</name>
    <dbReference type="NCBI Taxonomy" id="1910958"/>
    <lineage>
        <taxon>Bacteria</taxon>
        <taxon>Bacillati</taxon>
        <taxon>Cyanobacteriota</taxon>
        <taxon>Cyanophyceae</taxon>
        <taxon>Synechococcales</taxon>
        <taxon>Synechococcaceae</taxon>
        <taxon>Synechococcus</taxon>
    </lineage>
</organism>
<keyword evidence="4" id="KW-1133">Transmembrane helix</keyword>
<dbReference type="Pfam" id="PF08495">
    <property type="entry name" value="FIST"/>
    <property type="match status" value="1"/>
</dbReference>
<dbReference type="SMART" id="SM01204">
    <property type="entry name" value="FIST_C"/>
    <property type="match status" value="1"/>
</dbReference>
<proteinExistence type="predicted"/>
<evidence type="ECO:0000256" key="2">
    <source>
        <dbReference type="ARBA" id="ARBA00022475"/>
    </source>
</evidence>
<accession>A0A2P7ECZ3</accession>
<dbReference type="PANTHER" id="PTHR14939:SF5">
    <property type="entry name" value="F-BOX ONLY PROTEIN 22"/>
    <property type="match status" value="1"/>
</dbReference>
<reference evidence="9" key="1">
    <citation type="submission" date="2018-03" db="EMBL/GenBank/DDBJ databases">
        <title>Ecological and genomic features of two cosmopolitan and abundant freshwater picocyanobacteria.</title>
        <authorList>
            <person name="Cabello-Yeves P.J."/>
            <person name="Picazo A."/>
            <person name="Camacho A."/>
            <person name="Callieri C."/>
            <person name="Rosselli R."/>
            <person name="Roda-Garcia J."/>
            <person name="Coutinho F.H."/>
            <person name="Rodriguez-Valera F."/>
        </authorList>
    </citation>
    <scope>NUCLEOTIDE SEQUENCE [LARGE SCALE GENOMIC DNA]</scope>
    <source>
        <strain evidence="9">Tous</strain>
    </source>
</reference>